<keyword evidence="3" id="KW-0460">Magnesium</keyword>
<sequence>MLKGKTVVVGVCGGIAAYKSVEIVSRLNKLGADVHVIMTANAVKFVAPLTFRSICHNPVITDMFEEPKVWDIQHISLAQKADLIVVAPATANIIGKVAGGIADDMLSTTIMAADCPVLFVPAMNNKMYENPIVQGNINKLASLGYLFMEPETGLMACGTSGKGRFPSPETIVDYVKGILKRSSDYEGLKILVTAGPTREPIDPVRYISNHSSGKMGYAVAKAALDRGAAVKLVTGPVNITPPTGAETICVTSAVDMYNEVMKSYESFDILVMVAAVADYRCVTVSEKKIKKSGENLTLELVKNPDIAAELGKVKGHRIMIGFSAETDNLLDNAASKLASKNMDMVVANDVTLEGAGFGVDTNIVKLIKRDGSRIDLPVMSKEDVAHRILDEVLSIRNG</sequence>
<keyword evidence="3 4" id="KW-0285">Flavoprotein</keyword>
<dbReference type="SUPFAM" id="SSF52507">
    <property type="entry name" value="Homo-oligomeric flavin-containing Cys decarboxylases, HFCD"/>
    <property type="match status" value="1"/>
</dbReference>
<dbReference type="GO" id="GO:0004633">
    <property type="term" value="F:phosphopantothenoylcysteine decarboxylase activity"/>
    <property type="evidence" value="ECO:0007669"/>
    <property type="project" value="UniProtKB-UniRule"/>
</dbReference>
<reference evidence="8" key="1">
    <citation type="submission" date="2018-11" db="EMBL/GenBank/DDBJ databases">
        <title>Genome sequencing of a novel mesophilic and cellulolytic organism within the genus Hungateiclostridium.</title>
        <authorList>
            <person name="Rettenmaier R."/>
            <person name="Liebl W."/>
            <person name="Zverlov V."/>
        </authorList>
    </citation>
    <scope>NUCLEOTIDE SEQUENCE [LARGE SCALE GENOMIC DNA]</scope>
    <source>
        <strain evidence="8">N2K1</strain>
    </source>
</reference>
<dbReference type="GO" id="GO:0046872">
    <property type="term" value="F:metal ion binding"/>
    <property type="evidence" value="ECO:0007669"/>
    <property type="project" value="UniProtKB-KW"/>
</dbReference>
<comment type="caution">
    <text evidence="3">Lacks conserved residue(s) required for the propagation of feature annotation.</text>
</comment>
<keyword evidence="8" id="KW-1185">Reference proteome</keyword>
<dbReference type="Gene3D" id="3.40.50.10300">
    <property type="entry name" value="CoaB-like"/>
    <property type="match status" value="1"/>
</dbReference>
<feature type="binding site" evidence="3">
    <location>
        <position position="340"/>
    </location>
    <ligand>
        <name>CTP</name>
        <dbReference type="ChEBI" id="CHEBI:37563"/>
    </ligand>
</feature>
<feature type="binding site" evidence="3">
    <location>
        <position position="322"/>
    </location>
    <ligand>
        <name>CTP</name>
        <dbReference type="ChEBI" id="CHEBI:37563"/>
    </ligand>
</feature>
<dbReference type="RefSeq" id="WP_128706412.1">
    <property type="nucleotide sequence ID" value="NZ_RLII01000031.1"/>
</dbReference>
<feature type="active site" description="Proton donor" evidence="3">
    <location>
        <position position="157"/>
    </location>
</feature>
<evidence type="ECO:0000256" key="3">
    <source>
        <dbReference type="HAMAP-Rule" id="MF_02225"/>
    </source>
</evidence>
<comment type="cofactor">
    <cofactor evidence="3">
        <name>Mg(2+)</name>
        <dbReference type="ChEBI" id="CHEBI:18420"/>
    </cofactor>
</comment>
<evidence type="ECO:0000313" key="7">
    <source>
        <dbReference type="EMBL" id="RXE57884.1"/>
    </source>
</evidence>
<comment type="similarity">
    <text evidence="3 4">In the N-terminal section; belongs to the HFCD (homo-oligomeric flavin containing Cys decarboxylase) superfamily.</text>
</comment>
<evidence type="ECO:0000259" key="6">
    <source>
        <dbReference type="Pfam" id="PF04127"/>
    </source>
</evidence>
<dbReference type="GO" id="GO:0015937">
    <property type="term" value="P:coenzyme A biosynthetic process"/>
    <property type="evidence" value="ECO:0007669"/>
    <property type="project" value="UniProtKB-UniRule"/>
</dbReference>
<dbReference type="Gene3D" id="3.40.50.1950">
    <property type="entry name" value="Flavin prenyltransferase-like"/>
    <property type="match status" value="1"/>
</dbReference>
<protein>
    <recommendedName>
        <fullName evidence="3">Coenzyme A biosynthesis bifunctional protein CoaBC</fullName>
    </recommendedName>
    <alternativeName>
        <fullName evidence="3">DNA/pantothenate metabolism flavoprotein</fullName>
    </alternativeName>
    <alternativeName>
        <fullName evidence="3">Phosphopantothenoylcysteine synthetase/decarboxylase</fullName>
        <shortName evidence="3">PPCS-PPCDC</shortName>
    </alternativeName>
    <domain>
        <recommendedName>
            <fullName evidence="3">Phosphopantothenoylcysteine decarboxylase</fullName>
            <shortName evidence="3">PPC decarboxylase</shortName>
            <shortName evidence="3">PPC-DC</shortName>
            <ecNumber evidence="3">4.1.1.36</ecNumber>
        </recommendedName>
        <alternativeName>
            <fullName evidence="3">CoaC</fullName>
        </alternativeName>
    </domain>
    <domain>
        <recommendedName>
            <fullName evidence="3">Phosphopantothenate--cysteine ligase</fullName>
            <ecNumber evidence="3">6.3.2.5</ecNumber>
        </recommendedName>
        <alternativeName>
            <fullName evidence="3">CoaB</fullName>
        </alternativeName>
        <alternativeName>
            <fullName evidence="3">Phosphopantothenoylcysteine synthetase</fullName>
            <shortName evidence="3">PPC synthetase</shortName>
            <shortName evidence="3">PPC-S</shortName>
        </alternativeName>
    </domain>
</protein>
<dbReference type="Pfam" id="PF02441">
    <property type="entry name" value="Flavoprotein"/>
    <property type="match status" value="1"/>
</dbReference>
<dbReference type="GO" id="GO:0004632">
    <property type="term" value="F:phosphopantothenate--cysteine ligase activity"/>
    <property type="evidence" value="ECO:0007669"/>
    <property type="project" value="UniProtKB-UniRule"/>
</dbReference>
<dbReference type="EC" id="4.1.1.36" evidence="3"/>
<dbReference type="Proteomes" id="UP000289166">
    <property type="component" value="Unassembled WGS sequence"/>
</dbReference>
<comment type="pathway">
    <text evidence="3 4">Cofactor biosynthesis; coenzyme A biosynthesis; CoA from (R)-pantothenate: step 3/5.</text>
</comment>
<comment type="function">
    <text evidence="4">Catalyzes two steps in the biosynthesis of coenzyme A. In the first step cysteine is conjugated to 4'-phosphopantothenate to form 4-phosphopantothenoylcysteine, in the latter compound is decarboxylated to form 4'-phosphopantotheine.</text>
</comment>
<dbReference type="UniPathway" id="UPA00241">
    <property type="reaction ID" value="UER00353"/>
</dbReference>
<dbReference type="InterPro" id="IPR005252">
    <property type="entry name" value="CoaBC"/>
</dbReference>
<dbReference type="GO" id="GO:0010181">
    <property type="term" value="F:FMN binding"/>
    <property type="evidence" value="ECO:0007669"/>
    <property type="project" value="UniProtKB-UniRule"/>
</dbReference>
<feature type="region of interest" description="Phosphopantothenate--cysteine ligase" evidence="3">
    <location>
        <begin position="190"/>
        <end position="398"/>
    </location>
</feature>
<feature type="binding site" evidence="3">
    <location>
        <position position="288"/>
    </location>
    <ligand>
        <name>CTP</name>
        <dbReference type="ChEBI" id="CHEBI:37563"/>
    </ligand>
</feature>
<keyword evidence="3 4" id="KW-0288">FMN</keyword>
<dbReference type="GO" id="GO:0015941">
    <property type="term" value="P:pantothenate catabolic process"/>
    <property type="evidence" value="ECO:0007669"/>
    <property type="project" value="InterPro"/>
</dbReference>
<dbReference type="GO" id="GO:0071513">
    <property type="term" value="C:phosphopantothenoylcysteine decarboxylase complex"/>
    <property type="evidence" value="ECO:0007669"/>
    <property type="project" value="TreeGrafter"/>
</dbReference>
<dbReference type="InterPro" id="IPR003382">
    <property type="entry name" value="Flavoprotein"/>
</dbReference>
<gene>
    <name evidence="3 7" type="primary">coaBC</name>
    <name evidence="7" type="ORF">EFD62_15295</name>
</gene>
<keyword evidence="3" id="KW-0511">Multifunctional enzyme</keyword>
<comment type="pathway">
    <text evidence="3 4">Cofactor biosynthesis; coenzyme A biosynthesis; CoA from (R)-pantothenate: step 2/5.</text>
</comment>
<dbReference type="HAMAP" id="MF_02225">
    <property type="entry name" value="CoaBC"/>
    <property type="match status" value="1"/>
</dbReference>
<dbReference type="InterPro" id="IPR007085">
    <property type="entry name" value="DNA/pantothenate-metab_flavo_C"/>
</dbReference>
<comment type="function">
    <text evidence="3">Catalyzes two sequential steps in the biosynthesis of coenzyme A. In the first step cysteine is conjugated to 4'-phosphopantothenate to form 4-phosphopantothenoylcysteine. In the second step the latter compound is decarboxylated to form 4'-phosphopantotheine.</text>
</comment>
<name>A0A4Q0I0X9_9FIRM</name>
<dbReference type="SUPFAM" id="SSF102645">
    <property type="entry name" value="CoaB-like"/>
    <property type="match status" value="1"/>
</dbReference>
<comment type="catalytic activity">
    <reaction evidence="3 4">
        <text>(R)-4'-phosphopantothenate + L-cysteine + CTP = N-[(R)-4-phosphopantothenoyl]-L-cysteine + CMP + diphosphate + H(+)</text>
        <dbReference type="Rhea" id="RHEA:19397"/>
        <dbReference type="ChEBI" id="CHEBI:10986"/>
        <dbReference type="ChEBI" id="CHEBI:15378"/>
        <dbReference type="ChEBI" id="CHEBI:33019"/>
        <dbReference type="ChEBI" id="CHEBI:35235"/>
        <dbReference type="ChEBI" id="CHEBI:37563"/>
        <dbReference type="ChEBI" id="CHEBI:59458"/>
        <dbReference type="ChEBI" id="CHEBI:60377"/>
        <dbReference type="EC" id="6.3.2.5"/>
    </reaction>
</comment>
<comment type="similarity">
    <text evidence="3 4">In the C-terminal section; belongs to the PPC synthetase family.</text>
</comment>
<accession>A0A4Q0I0X9</accession>
<dbReference type="EC" id="6.3.2.5" evidence="3"/>
<keyword evidence="3" id="KW-0479">Metal-binding</keyword>
<proteinExistence type="inferred from homology"/>
<keyword evidence="2 3" id="KW-0456">Lyase</keyword>
<dbReference type="InterPro" id="IPR035929">
    <property type="entry name" value="CoaB-like_sf"/>
</dbReference>
<feature type="binding site" evidence="3">
    <location>
        <position position="336"/>
    </location>
    <ligand>
        <name>CTP</name>
        <dbReference type="ChEBI" id="CHEBI:37563"/>
    </ligand>
</feature>
<evidence type="ECO:0000256" key="4">
    <source>
        <dbReference type="RuleBase" id="RU364078"/>
    </source>
</evidence>
<evidence type="ECO:0000313" key="8">
    <source>
        <dbReference type="Proteomes" id="UP000289166"/>
    </source>
</evidence>
<keyword evidence="1 3" id="KW-0210">Decarboxylase</keyword>
<feature type="binding site" evidence="3">
    <location>
        <position position="278"/>
    </location>
    <ligand>
        <name>CTP</name>
        <dbReference type="ChEBI" id="CHEBI:37563"/>
    </ligand>
</feature>
<dbReference type="Pfam" id="PF04127">
    <property type="entry name" value="DFP"/>
    <property type="match status" value="1"/>
</dbReference>
<evidence type="ECO:0000256" key="2">
    <source>
        <dbReference type="ARBA" id="ARBA00023239"/>
    </source>
</evidence>
<feature type="region of interest" description="Phosphopantothenoylcysteine decarboxylase" evidence="3">
    <location>
        <begin position="1"/>
        <end position="189"/>
    </location>
</feature>
<dbReference type="PANTHER" id="PTHR14359:SF6">
    <property type="entry name" value="PHOSPHOPANTOTHENOYLCYSTEINE DECARBOXYLASE"/>
    <property type="match status" value="1"/>
</dbReference>
<dbReference type="PANTHER" id="PTHR14359">
    <property type="entry name" value="HOMO-OLIGOMERIC FLAVIN CONTAINING CYS DECARBOXYLASE FAMILY"/>
    <property type="match status" value="1"/>
</dbReference>
<comment type="cofactor">
    <cofactor evidence="3">
        <name>FMN</name>
        <dbReference type="ChEBI" id="CHEBI:58210"/>
    </cofactor>
    <text evidence="3">Binds 1 FMN per subunit.</text>
</comment>
<keyword evidence="3 4" id="KW-0436">Ligase</keyword>
<dbReference type="InterPro" id="IPR036551">
    <property type="entry name" value="Flavin_trans-like"/>
</dbReference>
<comment type="caution">
    <text evidence="7">The sequence shown here is derived from an EMBL/GenBank/DDBJ whole genome shotgun (WGS) entry which is preliminary data.</text>
</comment>
<comment type="catalytic activity">
    <reaction evidence="3 4">
        <text>N-[(R)-4-phosphopantothenoyl]-L-cysteine + H(+) = (R)-4'-phosphopantetheine + CO2</text>
        <dbReference type="Rhea" id="RHEA:16793"/>
        <dbReference type="ChEBI" id="CHEBI:15378"/>
        <dbReference type="ChEBI" id="CHEBI:16526"/>
        <dbReference type="ChEBI" id="CHEBI:59458"/>
        <dbReference type="ChEBI" id="CHEBI:61723"/>
        <dbReference type="EC" id="4.1.1.36"/>
    </reaction>
</comment>
<dbReference type="OrthoDB" id="9802554at2"/>
<feature type="domain" description="Flavoprotein" evidence="5">
    <location>
        <begin position="5"/>
        <end position="175"/>
    </location>
</feature>
<dbReference type="AlphaFoldDB" id="A0A4Q0I0X9"/>
<evidence type="ECO:0000256" key="1">
    <source>
        <dbReference type="ARBA" id="ARBA00022793"/>
    </source>
</evidence>
<dbReference type="EMBL" id="RLII01000031">
    <property type="protein sequence ID" value="RXE57884.1"/>
    <property type="molecule type" value="Genomic_DNA"/>
</dbReference>
<feature type="domain" description="DNA/pantothenate metabolism flavoprotein C-terminal" evidence="6">
    <location>
        <begin position="186"/>
        <end position="393"/>
    </location>
</feature>
<organism evidence="7 8">
    <name type="scientific">Acetivibrio mesophilus</name>
    <dbReference type="NCBI Taxonomy" id="2487273"/>
    <lineage>
        <taxon>Bacteria</taxon>
        <taxon>Bacillati</taxon>
        <taxon>Bacillota</taxon>
        <taxon>Clostridia</taxon>
        <taxon>Eubacteriales</taxon>
        <taxon>Oscillospiraceae</taxon>
        <taxon>Acetivibrio</taxon>
    </lineage>
</organism>
<evidence type="ECO:0000259" key="5">
    <source>
        <dbReference type="Pfam" id="PF02441"/>
    </source>
</evidence>
<dbReference type="NCBIfam" id="TIGR00521">
    <property type="entry name" value="coaBC_dfp"/>
    <property type="match status" value="1"/>
</dbReference>